<dbReference type="Proteomes" id="UP000298482">
    <property type="component" value="Unassembled WGS sequence"/>
</dbReference>
<dbReference type="Pfam" id="PF13365">
    <property type="entry name" value="Trypsin_2"/>
    <property type="match status" value="1"/>
</dbReference>
<dbReference type="InterPro" id="IPR043504">
    <property type="entry name" value="Peptidase_S1_PA_chymotrypsin"/>
</dbReference>
<dbReference type="InterPro" id="IPR009003">
    <property type="entry name" value="Peptidase_S1_PA"/>
</dbReference>
<feature type="compositionally biased region" description="Basic and acidic residues" evidence="7">
    <location>
        <begin position="91"/>
        <end position="130"/>
    </location>
</feature>
<dbReference type="InterPro" id="IPR051201">
    <property type="entry name" value="Chloro_Bact_Ser_Proteases"/>
</dbReference>
<evidence type="ECO:0000256" key="7">
    <source>
        <dbReference type="SAM" id="MobiDB-lite"/>
    </source>
</evidence>
<dbReference type="PRINTS" id="PR00834">
    <property type="entry name" value="PROTEASES2C"/>
</dbReference>
<comment type="caution">
    <text evidence="9">The sequence shown here is derived from an EMBL/GenBank/DDBJ whole genome shotgun (WGS) entry which is preliminary data.</text>
</comment>
<feature type="compositionally biased region" description="Basic and acidic residues" evidence="7">
    <location>
        <begin position="196"/>
        <end position="207"/>
    </location>
</feature>
<keyword evidence="4" id="KW-0378">Hydrolase</keyword>
<feature type="compositionally biased region" description="Basic and acidic residues" evidence="7">
    <location>
        <begin position="142"/>
        <end position="162"/>
    </location>
</feature>
<evidence type="ECO:0000256" key="6">
    <source>
        <dbReference type="ARBA" id="ARBA00022989"/>
    </source>
</evidence>
<reference evidence="9 10" key="1">
    <citation type="submission" date="2019-04" db="EMBL/GenBank/DDBJ databases">
        <title>Genomic characterization of Staphylococcus petrasii strains.</title>
        <authorList>
            <person name="Vrbovska V."/>
            <person name="Kovarovic V."/>
            <person name="Maslanova I."/>
            <person name="Indrakova A."/>
            <person name="Petras P."/>
            <person name="Sedo O."/>
            <person name="Svec P."/>
            <person name="Fisarova L."/>
            <person name="Sedlacek I."/>
            <person name="Doskar J."/>
            <person name="Pantucek R."/>
        </authorList>
    </citation>
    <scope>NUCLEOTIDE SEQUENCE [LARGE SCALE GENOMIC DNA]</scope>
    <source>
        <strain evidence="9 10">CCM 8421</strain>
    </source>
</reference>
<evidence type="ECO:0000256" key="2">
    <source>
        <dbReference type="ARBA" id="ARBA00022670"/>
    </source>
</evidence>
<comment type="similarity">
    <text evidence="1">Belongs to the peptidase S1C family.</text>
</comment>
<evidence type="ECO:0000256" key="3">
    <source>
        <dbReference type="ARBA" id="ARBA00022692"/>
    </source>
</evidence>
<evidence type="ECO:0000256" key="4">
    <source>
        <dbReference type="ARBA" id="ARBA00022801"/>
    </source>
</evidence>
<dbReference type="PANTHER" id="PTHR43343">
    <property type="entry name" value="PEPTIDASE S12"/>
    <property type="match status" value="1"/>
</dbReference>
<proteinExistence type="inferred from homology"/>
<keyword evidence="5" id="KW-0720">Serine protease</keyword>
<gene>
    <name evidence="9" type="ORF">E2556_05455</name>
</gene>
<protein>
    <submittedName>
        <fullName evidence="9">Trypsin-like serine protease</fullName>
    </submittedName>
</protein>
<accession>A0ABY2KGM6</accession>
<keyword evidence="3 8" id="KW-0812">Transmembrane</keyword>
<feature type="region of interest" description="Disordered" evidence="7">
    <location>
        <begin position="1"/>
        <end position="45"/>
    </location>
</feature>
<organism evidence="9 10">
    <name type="scientific">Staphylococcus croceilyticus</name>
    <dbReference type="NCBI Taxonomy" id="319942"/>
    <lineage>
        <taxon>Bacteria</taxon>
        <taxon>Bacillati</taxon>
        <taxon>Bacillota</taxon>
        <taxon>Bacilli</taxon>
        <taxon>Bacillales</taxon>
        <taxon>Staphylococcaceae</taxon>
        <taxon>Staphylococcus</taxon>
    </lineage>
</organism>
<keyword evidence="6 8" id="KW-1133">Transmembrane helix</keyword>
<feature type="transmembrane region" description="Helical" evidence="8">
    <location>
        <begin position="276"/>
        <end position="297"/>
    </location>
</feature>
<dbReference type="PANTHER" id="PTHR43343:SF3">
    <property type="entry name" value="PROTEASE DO-LIKE 8, CHLOROPLASTIC"/>
    <property type="match status" value="1"/>
</dbReference>
<feature type="compositionally biased region" description="Basic and acidic residues" evidence="7">
    <location>
        <begin position="21"/>
        <end position="45"/>
    </location>
</feature>
<feature type="region of interest" description="Disordered" evidence="7">
    <location>
        <begin position="68"/>
        <end position="262"/>
    </location>
</feature>
<evidence type="ECO:0000256" key="1">
    <source>
        <dbReference type="ARBA" id="ARBA00010541"/>
    </source>
</evidence>
<keyword evidence="10" id="KW-1185">Reference proteome</keyword>
<keyword evidence="8" id="KW-0472">Membrane</keyword>
<sequence length="639" mass="72912">MNNDKKHVIPRDKYRRKRHEYFHNEEREERIAREKEERERLAEKEQQLVKVNEERVRDNLRKARIEKLTQEEIQQQQHEAKLRANNSNSSSKEEYKEHNLTLPEEQRLKEENNHPTDSEQSKRHSNKEKASQPTYSRVKKNKEKDKQSTENKDKTKKQKVETVYDNQTNDIDSKREPHSVVNNTTSTEKPQKNVKKNKEENKYDAKDNHKKLSTQKVKEDKELKAQEVKEDKELKAQEKSRNESNTKKNVDSHQETAKSNNSNETMDKVKAFLQRHWIKIVIAIIILLLILILNSIFSHSKHNQNINQSEINDKKYTTTMKIANNAVKSVVTVESNTPKNTSVQKTNINSDNELGSGVVYKTVGDTIFILTNTHIIDQSDYIKITYDGNKTAQATLVGKDKWSDIAVLKVKLKDSNLKPLHIGNSNHLVVGESILVIGNPLGNDFKNTVSKGIISGINRLVPVDFDKDNINDELIKAFQVDAPVNPGNSGGAVMDKNGDLIGVVSLKINMPSVEGMGFAIPINEAQSIANELEKSGKIKYPNTGIAIGNVTELNSYERKIYKIPNDIKQGIIVEKLKDGGLGEKSGLKTGDVVVELDSKILKDNLQYRQILFEHRQDLKTLSAKIFRDGKSQKIKIKLK</sequence>
<dbReference type="Gene3D" id="2.30.42.10">
    <property type="match status" value="1"/>
</dbReference>
<feature type="compositionally biased region" description="Basic and acidic residues" evidence="7">
    <location>
        <begin position="1"/>
        <end position="12"/>
    </location>
</feature>
<dbReference type="Gene3D" id="2.40.10.10">
    <property type="entry name" value="Trypsin-like serine proteases"/>
    <property type="match status" value="2"/>
</dbReference>
<dbReference type="EMBL" id="SRJF01000005">
    <property type="protein sequence ID" value="TGA79659.1"/>
    <property type="molecule type" value="Genomic_DNA"/>
</dbReference>
<dbReference type="SUPFAM" id="SSF50156">
    <property type="entry name" value="PDZ domain-like"/>
    <property type="match status" value="1"/>
</dbReference>
<evidence type="ECO:0000256" key="8">
    <source>
        <dbReference type="SAM" id="Phobius"/>
    </source>
</evidence>
<dbReference type="InterPro" id="IPR036034">
    <property type="entry name" value="PDZ_sf"/>
</dbReference>
<keyword evidence="2" id="KW-0645">Protease</keyword>
<evidence type="ECO:0000256" key="5">
    <source>
        <dbReference type="ARBA" id="ARBA00022825"/>
    </source>
</evidence>
<evidence type="ECO:0000313" key="10">
    <source>
        <dbReference type="Proteomes" id="UP000298482"/>
    </source>
</evidence>
<dbReference type="SUPFAM" id="SSF50494">
    <property type="entry name" value="Trypsin-like serine proteases"/>
    <property type="match status" value="1"/>
</dbReference>
<name>A0ABY2KGM6_9STAP</name>
<dbReference type="InterPro" id="IPR001940">
    <property type="entry name" value="Peptidase_S1C"/>
</dbReference>
<evidence type="ECO:0000313" key="9">
    <source>
        <dbReference type="EMBL" id="TGA79659.1"/>
    </source>
</evidence>
<dbReference type="RefSeq" id="WP_103328314.1">
    <property type="nucleotide sequence ID" value="NZ_PPRD01000007.1"/>
</dbReference>
<feature type="compositionally biased region" description="Basic and acidic residues" evidence="7">
    <location>
        <begin position="216"/>
        <end position="256"/>
    </location>
</feature>